<evidence type="ECO:0000313" key="4">
    <source>
        <dbReference type="EMBL" id="TQE97164.1"/>
    </source>
</evidence>
<sequence length="467" mass="51002">MKGRTPTDSSAEEETMQNLRIRFPMLGALLLLLILAVGACAPATPAAQEPAAAPGGQEEATPAMAEGDVFTYWGGLIFSDAANQMLVDRIEQWGQERGVEVDVVMINQNETVQRVSAAIEAGTMPDALDVGRGHMLLLSESGQLEPLDDLYDEIGEMVGGWLPAADEATNPERYGGHRYGIPFSLGGNVLYRRADILEPAGFTEPPATWMELADMARQTQKPPEYYGMGFALSNVGDGNLTTTMLHSWGGRVADDAGENCTLDSQETRDFLQWITDAYNEGLFPPGVTTWDGAGDNVAYQSGNAIFIANPGSVYLYMRDNDPELAAATKYSALPAGPKMRVSPVDANVRVIPTSSKHKELARDLLKYLSEPEFMKEYYYNAIYGPSAVAYQDAPIFQESEVHQGLLDLALNGTFGAYPDVDNPAFAEYQTNFLTPRMIQRVVVDGLSVDEAVLETQQACQDIYDKYK</sequence>
<dbReference type="PANTHER" id="PTHR43649">
    <property type="entry name" value="ARABINOSE-BINDING PROTEIN-RELATED"/>
    <property type="match status" value="1"/>
</dbReference>
<protein>
    <submittedName>
        <fullName evidence="4">Extracellular solute-binding protein</fullName>
    </submittedName>
</protein>
<organism evidence="4 5">
    <name type="scientific">Litorilinea aerophila</name>
    <dbReference type="NCBI Taxonomy" id="1204385"/>
    <lineage>
        <taxon>Bacteria</taxon>
        <taxon>Bacillati</taxon>
        <taxon>Chloroflexota</taxon>
        <taxon>Caldilineae</taxon>
        <taxon>Caldilineales</taxon>
        <taxon>Caldilineaceae</taxon>
        <taxon>Litorilinea</taxon>
    </lineage>
</organism>
<comment type="similarity">
    <text evidence="1">Belongs to the bacterial solute-binding protein 1 family.</text>
</comment>
<evidence type="ECO:0000313" key="5">
    <source>
        <dbReference type="Proteomes" id="UP000317371"/>
    </source>
</evidence>
<gene>
    <name evidence="4" type="ORF">FKZ61_03840</name>
</gene>
<keyword evidence="3" id="KW-0732">Signal</keyword>
<dbReference type="EMBL" id="VIGC01000004">
    <property type="protein sequence ID" value="TQE97164.1"/>
    <property type="molecule type" value="Genomic_DNA"/>
</dbReference>
<dbReference type="AlphaFoldDB" id="A0A540VK88"/>
<dbReference type="SUPFAM" id="SSF53850">
    <property type="entry name" value="Periplasmic binding protein-like II"/>
    <property type="match status" value="1"/>
</dbReference>
<dbReference type="InterPro" id="IPR050490">
    <property type="entry name" value="Bact_solute-bd_prot1"/>
</dbReference>
<keyword evidence="5" id="KW-1185">Reference proteome</keyword>
<reference evidence="4 5" key="1">
    <citation type="submission" date="2019-06" db="EMBL/GenBank/DDBJ databases">
        <title>Genome sequence of Litorilinea aerophila BAA-2444.</title>
        <authorList>
            <person name="Maclea K.S."/>
            <person name="Maurais E.G."/>
            <person name="Iannazzi L.C."/>
        </authorList>
    </citation>
    <scope>NUCLEOTIDE SEQUENCE [LARGE SCALE GENOMIC DNA]</scope>
    <source>
        <strain evidence="4 5">ATCC BAA-2444</strain>
    </source>
</reference>
<dbReference type="PANTHER" id="PTHR43649:SF34">
    <property type="entry name" value="ABC TRANSPORTER PERIPLASMIC-BINDING PROTEIN YCJN-RELATED"/>
    <property type="match status" value="1"/>
</dbReference>
<dbReference type="InterPro" id="IPR006059">
    <property type="entry name" value="SBP"/>
</dbReference>
<accession>A0A540VK88</accession>
<dbReference type="OrthoDB" id="144066at2"/>
<dbReference type="Pfam" id="PF13416">
    <property type="entry name" value="SBP_bac_8"/>
    <property type="match status" value="1"/>
</dbReference>
<dbReference type="Proteomes" id="UP000317371">
    <property type="component" value="Unassembled WGS sequence"/>
</dbReference>
<proteinExistence type="inferred from homology"/>
<dbReference type="InParanoid" id="A0A540VK88"/>
<evidence type="ECO:0000256" key="2">
    <source>
        <dbReference type="ARBA" id="ARBA00022448"/>
    </source>
</evidence>
<evidence type="ECO:0000256" key="3">
    <source>
        <dbReference type="ARBA" id="ARBA00022729"/>
    </source>
</evidence>
<comment type="caution">
    <text evidence="4">The sequence shown here is derived from an EMBL/GenBank/DDBJ whole genome shotgun (WGS) entry which is preliminary data.</text>
</comment>
<evidence type="ECO:0000256" key="1">
    <source>
        <dbReference type="ARBA" id="ARBA00008520"/>
    </source>
</evidence>
<name>A0A540VK88_9CHLR</name>
<keyword evidence="2" id="KW-0813">Transport</keyword>
<dbReference type="Gene3D" id="3.40.190.10">
    <property type="entry name" value="Periplasmic binding protein-like II"/>
    <property type="match status" value="1"/>
</dbReference>